<name>A0AAV1UDN1_9STRA</name>
<evidence type="ECO:0000313" key="2">
    <source>
        <dbReference type="Proteomes" id="UP001162060"/>
    </source>
</evidence>
<comment type="caution">
    <text evidence="1">The sequence shown here is derived from an EMBL/GenBank/DDBJ whole genome shotgun (WGS) entry which is preliminary data.</text>
</comment>
<dbReference type="Proteomes" id="UP001162060">
    <property type="component" value="Unassembled WGS sequence"/>
</dbReference>
<protein>
    <submittedName>
        <fullName evidence="1">Uncharacterized protein</fullName>
    </submittedName>
</protein>
<dbReference type="AlphaFoldDB" id="A0AAV1UDN1"/>
<gene>
    <name evidence="1" type="ORF">PM001_LOCUS17800</name>
</gene>
<proteinExistence type="predicted"/>
<evidence type="ECO:0000313" key="1">
    <source>
        <dbReference type="EMBL" id="CAK7932650.1"/>
    </source>
</evidence>
<accession>A0AAV1UDN1</accession>
<organism evidence="1 2">
    <name type="scientific">Peronospora matthiolae</name>
    <dbReference type="NCBI Taxonomy" id="2874970"/>
    <lineage>
        <taxon>Eukaryota</taxon>
        <taxon>Sar</taxon>
        <taxon>Stramenopiles</taxon>
        <taxon>Oomycota</taxon>
        <taxon>Peronosporomycetes</taxon>
        <taxon>Peronosporales</taxon>
        <taxon>Peronosporaceae</taxon>
        <taxon>Peronospora</taxon>
    </lineage>
</organism>
<sequence>MGALILQRKRPGELFEHMIQQVSDEFILDEVIDRWLTYVGKYRARGKTCGNDEVVMKLSSVRTDKELVAPFDIN</sequence>
<dbReference type="EMBL" id="CAKLBY020000190">
    <property type="protein sequence ID" value="CAK7932650.1"/>
    <property type="molecule type" value="Genomic_DNA"/>
</dbReference>
<reference evidence="1" key="1">
    <citation type="submission" date="2024-01" db="EMBL/GenBank/DDBJ databases">
        <authorList>
            <person name="Webb A."/>
        </authorList>
    </citation>
    <scope>NUCLEOTIDE SEQUENCE</scope>
    <source>
        <strain evidence="1">Pm1</strain>
    </source>
</reference>